<dbReference type="GO" id="GO:0098542">
    <property type="term" value="P:defense response to other organism"/>
    <property type="evidence" value="ECO:0007669"/>
    <property type="project" value="InterPro"/>
</dbReference>
<comment type="subcellular location">
    <subcellularLocation>
        <location evidence="1">Membrane</location>
    </subcellularLocation>
</comment>
<evidence type="ECO:0000256" key="2">
    <source>
        <dbReference type="ARBA" id="ARBA00023136"/>
    </source>
</evidence>
<dbReference type="PANTHER" id="PTHR31415">
    <property type="entry name" value="OS05G0367900 PROTEIN"/>
    <property type="match status" value="1"/>
</dbReference>
<evidence type="ECO:0000256" key="3">
    <source>
        <dbReference type="SAM" id="Phobius"/>
    </source>
</evidence>
<dbReference type="PANTHER" id="PTHR31415:SF52">
    <property type="entry name" value="LATE EMBRYOGENESIS ABUNDANT (LEA) HYDROXYPROLINE-RICH GLYCOPROTEIN FAMILY-RELATED"/>
    <property type="match status" value="1"/>
</dbReference>
<evidence type="ECO:0000256" key="1">
    <source>
        <dbReference type="ARBA" id="ARBA00004370"/>
    </source>
</evidence>
<feature type="transmembrane region" description="Helical" evidence="3">
    <location>
        <begin position="24"/>
        <end position="44"/>
    </location>
</feature>
<evidence type="ECO:0000313" key="4">
    <source>
        <dbReference type="EMBL" id="KAL0456934.1"/>
    </source>
</evidence>
<reference evidence="4" key="1">
    <citation type="submission" date="2020-06" db="EMBL/GenBank/DDBJ databases">
        <authorList>
            <person name="Li T."/>
            <person name="Hu X."/>
            <person name="Zhang T."/>
            <person name="Song X."/>
            <person name="Zhang H."/>
            <person name="Dai N."/>
            <person name="Sheng W."/>
            <person name="Hou X."/>
            <person name="Wei L."/>
        </authorList>
    </citation>
    <scope>NUCLEOTIDE SEQUENCE</scope>
    <source>
        <strain evidence="4">KEN1</strain>
        <tissue evidence="4">Leaf</tissue>
    </source>
</reference>
<proteinExistence type="predicted"/>
<name>A0AAW2XRY6_9LAMI</name>
<accession>A0AAW2XRY6</accession>
<dbReference type="GO" id="GO:0009506">
    <property type="term" value="C:plasmodesma"/>
    <property type="evidence" value="ECO:0007669"/>
    <property type="project" value="TreeGrafter"/>
</dbReference>
<evidence type="ECO:0008006" key="5">
    <source>
        <dbReference type="Google" id="ProtNLM"/>
    </source>
</evidence>
<keyword evidence="3" id="KW-1133">Transmembrane helix</keyword>
<keyword evidence="3" id="KW-0812">Transmembrane</keyword>
<dbReference type="InterPro" id="IPR044839">
    <property type="entry name" value="NDR1-like"/>
</dbReference>
<dbReference type="AlphaFoldDB" id="A0AAW2XRY6"/>
<sequence>MAEEFSSLLEPLEDCEPERIGDCIGKYICIIITLPVTIWFMLTFRIHMPKCHLQQLYLPALDLSDTSNATAAIALAATINPTLFFDLELENTMNDHSIRYSDINLTFYYGPDRNFTIANYRVPGFYQGKEKKAYRRDVVESHDLPWDDAVGKVLNDSRAVFRVDLVAKPTFRYWFWYSKRRWLRVGAKVEVDVTGRKVKKEPIPLKSAAAHGRRCGSGRMCFLQVLLGFVLSVVLLY</sequence>
<dbReference type="EMBL" id="JACGWN010000003">
    <property type="protein sequence ID" value="KAL0456934.1"/>
    <property type="molecule type" value="Genomic_DNA"/>
</dbReference>
<dbReference type="GO" id="GO:0005886">
    <property type="term" value="C:plasma membrane"/>
    <property type="evidence" value="ECO:0007669"/>
    <property type="project" value="TreeGrafter"/>
</dbReference>
<keyword evidence="2 3" id="KW-0472">Membrane</keyword>
<comment type="caution">
    <text evidence="4">The sequence shown here is derived from an EMBL/GenBank/DDBJ whole genome shotgun (WGS) entry which is preliminary data.</text>
</comment>
<gene>
    <name evidence="4" type="ORF">Slati_1032600</name>
</gene>
<protein>
    <recommendedName>
        <fullName evidence="5">Protein NDR1-like</fullName>
    </recommendedName>
</protein>
<reference evidence="4" key="2">
    <citation type="journal article" date="2024" name="Plant">
        <title>Genomic evolution and insights into agronomic trait innovations of Sesamum species.</title>
        <authorList>
            <person name="Miao H."/>
            <person name="Wang L."/>
            <person name="Qu L."/>
            <person name="Liu H."/>
            <person name="Sun Y."/>
            <person name="Le M."/>
            <person name="Wang Q."/>
            <person name="Wei S."/>
            <person name="Zheng Y."/>
            <person name="Lin W."/>
            <person name="Duan Y."/>
            <person name="Cao H."/>
            <person name="Xiong S."/>
            <person name="Wang X."/>
            <person name="Wei L."/>
            <person name="Li C."/>
            <person name="Ma Q."/>
            <person name="Ju M."/>
            <person name="Zhao R."/>
            <person name="Li G."/>
            <person name="Mu C."/>
            <person name="Tian Q."/>
            <person name="Mei H."/>
            <person name="Zhang T."/>
            <person name="Gao T."/>
            <person name="Zhang H."/>
        </authorList>
    </citation>
    <scope>NUCLEOTIDE SEQUENCE</scope>
    <source>
        <strain evidence="4">KEN1</strain>
    </source>
</reference>
<organism evidence="4">
    <name type="scientific">Sesamum latifolium</name>
    <dbReference type="NCBI Taxonomy" id="2727402"/>
    <lineage>
        <taxon>Eukaryota</taxon>
        <taxon>Viridiplantae</taxon>
        <taxon>Streptophyta</taxon>
        <taxon>Embryophyta</taxon>
        <taxon>Tracheophyta</taxon>
        <taxon>Spermatophyta</taxon>
        <taxon>Magnoliopsida</taxon>
        <taxon>eudicotyledons</taxon>
        <taxon>Gunneridae</taxon>
        <taxon>Pentapetalae</taxon>
        <taxon>asterids</taxon>
        <taxon>lamiids</taxon>
        <taxon>Lamiales</taxon>
        <taxon>Pedaliaceae</taxon>
        <taxon>Sesamum</taxon>
    </lineage>
</organism>
<feature type="transmembrane region" description="Helical" evidence="3">
    <location>
        <begin position="220"/>
        <end position="236"/>
    </location>
</feature>